<feature type="region of interest" description="Disordered" evidence="1">
    <location>
        <begin position="31"/>
        <end position="95"/>
    </location>
</feature>
<organism evidence="2 3">
    <name type="scientific">Nesidiocoris tenuis</name>
    <dbReference type="NCBI Taxonomy" id="355587"/>
    <lineage>
        <taxon>Eukaryota</taxon>
        <taxon>Metazoa</taxon>
        <taxon>Ecdysozoa</taxon>
        <taxon>Arthropoda</taxon>
        <taxon>Hexapoda</taxon>
        <taxon>Insecta</taxon>
        <taxon>Pterygota</taxon>
        <taxon>Neoptera</taxon>
        <taxon>Paraneoptera</taxon>
        <taxon>Hemiptera</taxon>
        <taxon>Heteroptera</taxon>
        <taxon>Panheteroptera</taxon>
        <taxon>Cimicomorpha</taxon>
        <taxon>Miridae</taxon>
        <taxon>Dicyphina</taxon>
        <taxon>Nesidiocoris</taxon>
    </lineage>
</organism>
<evidence type="ECO:0000313" key="2">
    <source>
        <dbReference type="EMBL" id="BES90242.1"/>
    </source>
</evidence>
<reference evidence="2 3" key="1">
    <citation type="submission" date="2023-09" db="EMBL/GenBank/DDBJ databases">
        <title>Nesidiocoris tenuis whole genome shotgun sequence.</title>
        <authorList>
            <person name="Shibata T."/>
            <person name="Shimoda M."/>
            <person name="Kobayashi T."/>
            <person name="Uehara T."/>
        </authorList>
    </citation>
    <scope>NUCLEOTIDE SEQUENCE [LARGE SCALE GENOMIC DNA]</scope>
    <source>
        <strain evidence="2 3">Japan</strain>
    </source>
</reference>
<protein>
    <submittedName>
        <fullName evidence="2">Uncharacterized protein</fullName>
    </submittedName>
</protein>
<dbReference type="EMBL" id="AP028910">
    <property type="protein sequence ID" value="BES90242.1"/>
    <property type="molecule type" value="Genomic_DNA"/>
</dbReference>
<sequence length="95" mass="10779">MIELTLPALPERPVRISAAPKQHWLNIFSVSTDGESPFSKKETPSRPKRRKSGTVIFNGRRTRHGIGKTPKRTTRTFSVSPSKKISEQRQLPPKM</sequence>
<gene>
    <name evidence="2" type="ORF">NTJ_03050</name>
</gene>
<evidence type="ECO:0000313" key="3">
    <source>
        <dbReference type="Proteomes" id="UP001307889"/>
    </source>
</evidence>
<evidence type="ECO:0000256" key="1">
    <source>
        <dbReference type="SAM" id="MobiDB-lite"/>
    </source>
</evidence>
<keyword evidence="3" id="KW-1185">Reference proteome</keyword>
<dbReference type="Proteomes" id="UP001307889">
    <property type="component" value="Chromosome 2"/>
</dbReference>
<proteinExistence type="predicted"/>
<feature type="compositionally biased region" description="Basic residues" evidence="1">
    <location>
        <begin position="60"/>
        <end position="74"/>
    </location>
</feature>
<name>A0ABN7AG60_9HEMI</name>
<accession>A0ABN7AG60</accession>